<dbReference type="GO" id="GO:0003676">
    <property type="term" value="F:nucleic acid binding"/>
    <property type="evidence" value="ECO:0007669"/>
    <property type="project" value="InterPro"/>
</dbReference>
<comment type="similarity">
    <text evidence="7">Belongs to the DEAD box helicase family.</text>
</comment>
<dbReference type="GO" id="GO:0005524">
    <property type="term" value="F:ATP binding"/>
    <property type="evidence" value="ECO:0007669"/>
    <property type="project" value="UniProtKB-KW"/>
</dbReference>
<feature type="domain" description="Helicase ATP-binding" evidence="9">
    <location>
        <begin position="230"/>
        <end position="419"/>
    </location>
</feature>
<evidence type="ECO:0000259" key="11">
    <source>
        <dbReference type="PROSITE" id="PS51195"/>
    </source>
</evidence>
<dbReference type="Pfam" id="PF00270">
    <property type="entry name" value="DEAD"/>
    <property type="match status" value="1"/>
</dbReference>
<dbReference type="Proteomes" id="UP000478008">
    <property type="component" value="Unassembled WGS sequence"/>
</dbReference>
<evidence type="ECO:0000256" key="4">
    <source>
        <dbReference type="ARBA" id="ARBA00022806"/>
    </source>
</evidence>
<dbReference type="SMART" id="SM00487">
    <property type="entry name" value="DEXDc"/>
    <property type="match status" value="1"/>
</dbReference>
<name>A0A7D9D066_DEKBR</name>
<evidence type="ECO:0000256" key="5">
    <source>
        <dbReference type="ARBA" id="ARBA00022840"/>
    </source>
</evidence>
<keyword evidence="8" id="KW-0175">Coiled coil</keyword>
<protein>
    <recommendedName>
        <fullName evidence="1">RNA helicase</fullName>
        <ecNumber evidence="1">3.6.4.13</ecNumber>
    </recommendedName>
</protein>
<gene>
    <name evidence="12" type="primary">PRP28</name>
    <name evidence="12" type="ORF">DEBR0S6_07404G</name>
</gene>
<dbReference type="EC" id="3.6.4.13" evidence="1"/>
<dbReference type="CDD" id="cd18787">
    <property type="entry name" value="SF2_C_DEAD"/>
    <property type="match status" value="1"/>
</dbReference>
<dbReference type="InterPro" id="IPR027417">
    <property type="entry name" value="P-loop_NTPase"/>
</dbReference>
<keyword evidence="4 7" id="KW-0347">Helicase</keyword>
<dbReference type="PROSITE" id="PS51192">
    <property type="entry name" value="HELICASE_ATP_BIND_1"/>
    <property type="match status" value="1"/>
</dbReference>
<feature type="coiled-coil region" evidence="8">
    <location>
        <begin position="42"/>
        <end position="69"/>
    </location>
</feature>
<keyword evidence="3 7" id="KW-0378">Hydrolase</keyword>
<feature type="short sequence motif" description="Q motif" evidence="6">
    <location>
        <begin position="199"/>
        <end position="227"/>
    </location>
</feature>
<proteinExistence type="inferred from homology"/>
<dbReference type="InterPro" id="IPR001650">
    <property type="entry name" value="Helicase_C-like"/>
</dbReference>
<evidence type="ECO:0000259" key="9">
    <source>
        <dbReference type="PROSITE" id="PS51192"/>
    </source>
</evidence>
<dbReference type="InterPro" id="IPR011545">
    <property type="entry name" value="DEAD/DEAH_box_helicase_dom"/>
</dbReference>
<dbReference type="InterPro" id="IPR000629">
    <property type="entry name" value="RNA-helicase_DEAD-box_CS"/>
</dbReference>
<feature type="domain" description="Helicase C-terminal" evidence="10">
    <location>
        <begin position="448"/>
        <end position="596"/>
    </location>
</feature>
<dbReference type="EMBL" id="CABFWN010000006">
    <property type="protein sequence ID" value="VUG20078.1"/>
    <property type="molecule type" value="Genomic_DNA"/>
</dbReference>
<dbReference type="Gene3D" id="3.40.50.300">
    <property type="entry name" value="P-loop containing nucleotide triphosphate hydrolases"/>
    <property type="match status" value="2"/>
</dbReference>
<dbReference type="InterPro" id="IPR014014">
    <property type="entry name" value="RNA_helicase_DEAD_Q_motif"/>
</dbReference>
<dbReference type="PANTHER" id="PTHR47958">
    <property type="entry name" value="ATP-DEPENDENT RNA HELICASE DBP3"/>
    <property type="match status" value="1"/>
</dbReference>
<keyword evidence="5 7" id="KW-0067">ATP-binding</keyword>
<dbReference type="SMART" id="SM00490">
    <property type="entry name" value="HELICc"/>
    <property type="match status" value="1"/>
</dbReference>
<feature type="domain" description="DEAD-box RNA helicase Q" evidence="11">
    <location>
        <begin position="199"/>
        <end position="227"/>
    </location>
</feature>
<reference evidence="12 13" key="1">
    <citation type="submission" date="2019-07" db="EMBL/GenBank/DDBJ databases">
        <authorList>
            <person name="Friedrich A."/>
            <person name="Schacherer J."/>
        </authorList>
    </citation>
    <scope>NUCLEOTIDE SEQUENCE [LARGE SCALE GENOMIC DNA]</scope>
</reference>
<keyword evidence="13" id="KW-1185">Reference proteome</keyword>
<dbReference type="InterPro" id="IPR014001">
    <property type="entry name" value="Helicase_ATP-bd"/>
</dbReference>
<dbReference type="GO" id="GO:0016787">
    <property type="term" value="F:hydrolase activity"/>
    <property type="evidence" value="ECO:0007669"/>
    <property type="project" value="UniProtKB-KW"/>
</dbReference>
<evidence type="ECO:0000256" key="1">
    <source>
        <dbReference type="ARBA" id="ARBA00012552"/>
    </source>
</evidence>
<dbReference type="PROSITE" id="PS51194">
    <property type="entry name" value="HELICASE_CTER"/>
    <property type="match status" value="1"/>
</dbReference>
<evidence type="ECO:0000256" key="6">
    <source>
        <dbReference type="PROSITE-ProRule" id="PRU00552"/>
    </source>
</evidence>
<accession>A0A7D9D066</accession>
<organism evidence="12 13">
    <name type="scientific">Dekkera bruxellensis</name>
    <name type="common">Brettanomyces custersii</name>
    <dbReference type="NCBI Taxonomy" id="5007"/>
    <lineage>
        <taxon>Eukaryota</taxon>
        <taxon>Fungi</taxon>
        <taxon>Dikarya</taxon>
        <taxon>Ascomycota</taxon>
        <taxon>Saccharomycotina</taxon>
        <taxon>Pichiomycetes</taxon>
        <taxon>Pichiales</taxon>
        <taxon>Pichiaceae</taxon>
        <taxon>Brettanomyces</taxon>
    </lineage>
</organism>
<evidence type="ECO:0000256" key="2">
    <source>
        <dbReference type="ARBA" id="ARBA00022741"/>
    </source>
</evidence>
<evidence type="ECO:0000259" key="10">
    <source>
        <dbReference type="PROSITE" id="PS51194"/>
    </source>
</evidence>
<sequence>MRKVPLSLDELLALKNGKKENNNGVSKGVSKPEIRYLTKRGREKLEERNRKTVEKKNELERKLRDQKLTDVQRVRAEKRKYDNEMNNTHGTVFNRDTTHNESRKLTATVDNNYNKGIEYRDNDNVDDSEDYFKPIVEPSNKRAEIFDVSRNKSRTKDNKYDKQHWWEKPLEKMTNRDWRIMREDFDIKLKGPNIPNPLRTWKESGLSNTILSRINALRYKEPTPIQRATIPAGVKFRNAIGIAETGSGKTLAYILPILNYLTKVPPLGPYEGPYALVLVPARELANQVDEEFQKFYGSIRFTAASLIGGHRYEENTDAFKNGVEVVIATPGRLIDCINKGIVNLDKCFFLVLDEADRMIDLGFEEQLTTILNQLPPGETNPYYFGGIKKPQRTTMMFTATMPNEIRKIATSYIEDPVTATIGQIGQAIDSVKQIAIKVPDDDDSRLEKLKEILSEEKKYRSQIIIFVKYKKSCEIVGNTLSDMGFRVAIMHGSKSQRQREEAINDLKSGRANILVATDVAGRGIDIPNISLVVNYQMSKGIEEYTHRIGRTGRAGRKGTAITFWNEDSDREVLYDLRRMIGKSHVSYCPKDLAENRYAMWQNGEQH</sequence>
<evidence type="ECO:0000313" key="12">
    <source>
        <dbReference type="EMBL" id="VUG20078.1"/>
    </source>
</evidence>
<dbReference type="PROSITE" id="PS51195">
    <property type="entry name" value="Q_MOTIF"/>
    <property type="match status" value="1"/>
</dbReference>
<evidence type="ECO:0000256" key="8">
    <source>
        <dbReference type="SAM" id="Coils"/>
    </source>
</evidence>
<keyword evidence="2 7" id="KW-0547">Nucleotide-binding</keyword>
<dbReference type="SUPFAM" id="SSF52540">
    <property type="entry name" value="P-loop containing nucleoside triphosphate hydrolases"/>
    <property type="match status" value="1"/>
</dbReference>
<dbReference type="AlphaFoldDB" id="A0A7D9D066"/>
<evidence type="ECO:0000313" key="13">
    <source>
        <dbReference type="Proteomes" id="UP000478008"/>
    </source>
</evidence>
<dbReference type="Pfam" id="PF00271">
    <property type="entry name" value="Helicase_C"/>
    <property type="match status" value="1"/>
</dbReference>
<evidence type="ECO:0000256" key="3">
    <source>
        <dbReference type="ARBA" id="ARBA00022801"/>
    </source>
</evidence>
<evidence type="ECO:0000256" key="7">
    <source>
        <dbReference type="RuleBase" id="RU000492"/>
    </source>
</evidence>
<dbReference type="PROSITE" id="PS00039">
    <property type="entry name" value="DEAD_ATP_HELICASE"/>
    <property type="match status" value="1"/>
</dbReference>
<dbReference type="GO" id="GO:0003724">
    <property type="term" value="F:RNA helicase activity"/>
    <property type="evidence" value="ECO:0007669"/>
    <property type="project" value="UniProtKB-EC"/>
</dbReference>